<name>A0A151N0W5_ALLMI</name>
<feature type="compositionally biased region" description="Basic and acidic residues" evidence="1">
    <location>
        <begin position="21"/>
        <end position="37"/>
    </location>
</feature>
<reference evidence="2 3" key="1">
    <citation type="journal article" date="2012" name="Genome Biol.">
        <title>Sequencing three crocodilian genomes to illuminate the evolution of archosaurs and amniotes.</title>
        <authorList>
            <person name="St John J.A."/>
            <person name="Braun E.L."/>
            <person name="Isberg S.R."/>
            <person name="Miles L.G."/>
            <person name="Chong A.Y."/>
            <person name="Gongora J."/>
            <person name="Dalzell P."/>
            <person name="Moran C."/>
            <person name="Bed'hom B."/>
            <person name="Abzhanov A."/>
            <person name="Burgess S.C."/>
            <person name="Cooksey A.M."/>
            <person name="Castoe T.A."/>
            <person name="Crawford N.G."/>
            <person name="Densmore L.D."/>
            <person name="Drew J.C."/>
            <person name="Edwards S.V."/>
            <person name="Faircloth B.C."/>
            <person name="Fujita M.K."/>
            <person name="Greenwold M.J."/>
            <person name="Hoffmann F.G."/>
            <person name="Howard J.M."/>
            <person name="Iguchi T."/>
            <person name="Janes D.E."/>
            <person name="Khan S.Y."/>
            <person name="Kohno S."/>
            <person name="de Koning A.J."/>
            <person name="Lance S.L."/>
            <person name="McCarthy F.M."/>
            <person name="McCormack J.E."/>
            <person name="Merchant M.E."/>
            <person name="Peterson D.G."/>
            <person name="Pollock D.D."/>
            <person name="Pourmand N."/>
            <person name="Raney B.J."/>
            <person name="Roessler K.A."/>
            <person name="Sanford J.R."/>
            <person name="Sawyer R.H."/>
            <person name="Schmidt C.J."/>
            <person name="Triplett E.W."/>
            <person name="Tuberville T.D."/>
            <person name="Venegas-Anaya M."/>
            <person name="Howard J.T."/>
            <person name="Jarvis E.D."/>
            <person name="Guillette L.J.Jr."/>
            <person name="Glenn T.C."/>
            <person name="Green R.E."/>
            <person name="Ray D.A."/>
        </authorList>
    </citation>
    <scope>NUCLEOTIDE SEQUENCE [LARGE SCALE GENOMIC DNA]</scope>
    <source>
        <strain evidence="2">KSC_2009_1</strain>
    </source>
</reference>
<organism evidence="2 3">
    <name type="scientific">Alligator mississippiensis</name>
    <name type="common">American alligator</name>
    <dbReference type="NCBI Taxonomy" id="8496"/>
    <lineage>
        <taxon>Eukaryota</taxon>
        <taxon>Metazoa</taxon>
        <taxon>Chordata</taxon>
        <taxon>Craniata</taxon>
        <taxon>Vertebrata</taxon>
        <taxon>Euteleostomi</taxon>
        <taxon>Archelosauria</taxon>
        <taxon>Archosauria</taxon>
        <taxon>Crocodylia</taxon>
        <taxon>Alligatoridae</taxon>
        <taxon>Alligatorinae</taxon>
        <taxon>Alligator</taxon>
    </lineage>
</organism>
<feature type="compositionally biased region" description="Basic and acidic residues" evidence="1">
    <location>
        <begin position="106"/>
        <end position="125"/>
    </location>
</feature>
<protein>
    <submittedName>
        <fullName evidence="2">Uncharacterized protein</fullName>
    </submittedName>
</protein>
<accession>A0A151N0W5</accession>
<evidence type="ECO:0000256" key="1">
    <source>
        <dbReference type="SAM" id="MobiDB-lite"/>
    </source>
</evidence>
<dbReference type="EMBL" id="AKHW03004172">
    <property type="protein sequence ID" value="KYO30414.1"/>
    <property type="molecule type" value="Genomic_DNA"/>
</dbReference>
<evidence type="ECO:0000313" key="3">
    <source>
        <dbReference type="Proteomes" id="UP000050525"/>
    </source>
</evidence>
<evidence type="ECO:0000313" key="2">
    <source>
        <dbReference type="EMBL" id="KYO30414.1"/>
    </source>
</evidence>
<proteinExistence type="predicted"/>
<feature type="region of interest" description="Disordered" evidence="1">
    <location>
        <begin position="67"/>
        <end position="125"/>
    </location>
</feature>
<gene>
    <name evidence="2" type="ORF">Y1Q_0017658</name>
</gene>
<feature type="region of interest" description="Disordered" evidence="1">
    <location>
        <begin position="18"/>
        <end position="53"/>
    </location>
</feature>
<keyword evidence="3" id="KW-1185">Reference proteome</keyword>
<dbReference type="AlphaFoldDB" id="A0A151N0W5"/>
<sequence>MVIQEDYLQKLPVVMAPRGSWCHDSDPEHVLRKEDRGPFPAEPRVPNLRADQSPLASLSNLAFLQNQAPKQEKNDWQRAGSPDVDCKKVSPPLDPKATEFQPRLRPFPEAKDKDPQDLTQASEEH</sequence>
<dbReference type="Proteomes" id="UP000050525">
    <property type="component" value="Unassembled WGS sequence"/>
</dbReference>
<comment type="caution">
    <text evidence="2">The sequence shown here is derived from an EMBL/GenBank/DDBJ whole genome shotgun (WGS) entry which is preliminary data.</text>
</comment>